<keyword evidence="3" id="KW-1185">Reference proteome</keyword>
<proteinExistence type="predicted"/>
<feature type="coiled-coil region" evidence="1">
    <location>
        <begin position="287"/>
        <end position="314"/>
    </location>
</feature>
<name>A0AAD8CD72_BIOPF</name>
<dbReference type="EMBL" id="JASAOG010000002">
    <property type="protein sequence ID" value="KAK0069999.1"/>
    <property type="molecule type" value="Genomic_DNA"/>
</dbReference>
<dbReference type="Proteomes" id="UP001233172">
    <property type="component" value="Unassembled WGS sequence"/>
</dbReference>
<reference evidence="2" key="2">
    <citation type="submission" date="2023-04" db="EMBL/GenBank/DDBJ databases">
        <authorList>
            <person name="Bu L."/>
            <person name="Lu L."/>
            <person name="Laidemitt M.R."/>
            <person name="Zhang S.M."/>
            <person name="Mutuku M."/>
            <person name="Mkoji G."/>
            <person name="Steinauer M."/>
            <person name="Loker E.S."/>
        </authorList>
    </citation>
    <scope>NUCLEOTIDE SEQUENCE</scope>
    <source>
        <strain evidence="2">KasaAsao</strain>
        <tissue evidence="2">Whole Snail</tissue>
    </source>
</reference>
<reference evidence="2" key="1">
    <citation type="journal article" date="2023" name="PLoS Negl. Trop. Dis.">
        <title>A genome sequence for Biomphalaria pfeifferi, the major vector snail for the human-infecting parasite Schistosoma mansoni.</title>
        <authorList>
            <person name="Bu L."/>
            <person name="Lu L."/>
            <person name="Laidemitt M.R."/>
            <person name="Zhang S.M."/>
            <person name="Mutuku M."/>
            <person name="Mkoji G."/>
            <person name="Steinauer M."/>
            <person name="Loker E.S."/>
        </authorList>
    </citation>
    <scope>NUCLEOTIDE SEQUENCE</scope>
    <source>
        <strain evidence="2">KasaAsao</strain>
    </source>
</reference>
<comment type="caution">
    <text evidence="2">The sequence shown here is derived from an EMBL/GenBank/DDBJ whole genome shotgun (WGS) entry which is preliminary data.</text>
</comment>
<dbReference type="AlphaFoldDB" id="A0AAD8CD72"/>
<keyword evidence="1" id="KW-0175">Coiled coil</keyword>
<evidence type="ECO:0000256" key="1">
    <source>
        <dbReference type="SAM" id="Coils"/>
    </source>
</evidence>
<gene>
    <name evidence="2" type="ORF">Bpfe_001176</name>
</gene>
<protein>
    <submittedName>
        <fullName evidence="2">Interferon-induced protein with tetratricopeptide repeats 5</fullName>
    </submittedName>
</protein>
<evidence type="ECO:0000313" key="3">
    <source>
        <dbReference type="Proteomes" id="UP001233172"/>
    </source>
</evidence>
<organism evidence="2 3">
    <name type="scientific">Biomphalaria pfeifferi</name>
    <name type="common">Bloodfluke planorb</name>
    <name type="synonym">Freshwater snail</name>
    <dbReference type="NCBI Taxonomy" id="112525"/>
    <lineage>
        <taxon>Eukaryota</taxon>
        <taxon>Metazoa</taxon>
        <taxon>Spiralia</taxon>
        <taxon>Lophotrochozoa</taxon>
        <taxon>Mollusca</taxon>
        <taxon>Gastropoda</taxon>
        <taxon>Heterobranchia</taxon>
        <taxon>Euthyneura</taxon>
        <taxon>Panpulmonata</taxon>
        <taxon>Hygrophila</taxon>
        <taxon>Lymnaeoidea</taxon>
        <taxon>Planorbidae</taxon>
        <taxon>Biomphalaria</taxon>
    </lineage>
</organism>
<sequence length="401" mass="45977">MECKDELAYSYSRLGTAKYISKAIGIYKDIIDAFPNEFTWKYSLGLTHRRAVHGNISTSMPSRQPAAKHIEIAAKYLLDVALNCPEACLRGRAYSQLAVMMNYSEPFFGIDSRRIFREKTVLRLIDEAVRHSPEDAWTLSETGFILSFYDLDKAIVQLEKSLGLKKRALTFHQLESSANLESCCLGGVAIELQIQEIMRTRFFLVILDEYSSRNRSFEFILNYIPNIFTYKSPRVLIGLTDTASTVSVAHKTPSAILKMSTEMYKKELSYLKGITSIFNVKDDDLPKAKLAMIRDKIEQEIEEDESNKEEVHRRNLCTWLEYVLGELNKAKLRNEEVMALTENLNVTALTGRAWIAWETGDRDIFNASLTILEECTSSESDELLEMESKAQIVWVWHIEEK</sequence>
<evidence type="ECO:0000313" key="2">
    <source>
        <dbReference type="EMBL" id="KAK0069999.1"/>
    </source>
</evidence>
<accession>A0AAD8CD72</accession>